<protein>
    <recommendedName>
        <fullName evidence="1">site-specific DNA-methyltransferase (adenine-specific)</fullName>
        <ecNumber evidence="1">2.1.1.72</ecNumber>
    </recommendedName>
</protein>
<dbReference type="InterPro" id="IPR029063">
    <property type="entry name" value="SAM-dependent_MTases_sf"/>
</dbReference>
<sequence length="216" mass="23457">MVLDPFCGCGTAIHAAQKLARHWIGIDVTHLAISLIEKRMQAAFPGAAFTVEGTPKDLASAEDLARRDKYQFQWWVVSMVDAMPFGGKKKGADGGVDGIIYFKPDGKRTDKALVSVKGGDNVGVQMIRDLHSTMEREKAPIGVFITKALPTSVMEKEAAAVGRFHAEATGRSYPRLQIMTLAELFQGKKPDIPFVDATAAFRKAGREASARQPALL</sequence>
<dbReference type="Pfam" id="PF04471">
    <property type="entry name" value="Mrr_cat"/>
    <property type="match status" value="1"/>
</dbReference>
<dbReference type="EC" id="2.1.1.72" evidence="1"/>
<proteinExistence type="predicted"/>
<evidence type="ECO:0000256" key="1">
    <source>
        <dbReference type="ARBA" id="ARBA00011900"/>
    </source>
</evidence>
<keyword evidence="3" id="KW-0808">Transferase</keyword>
<name>A0ABX0XN20_9SPHN</name>
<reference evidence="7 8" key="1">
    <citation type="submission" date="2020-03" db="EMBL/GenBank/DDBJ databases">
        <title>Genomic Encyclopedia of Type Strains, Phase IV (KMG-IV): sequencing the most valuable type-strain genomes for metagenomic binning, comparative biology and taxonomic classification.</title>
        <authorList>
            <person name="Goeker M."/>
        </authorList>
    </citation>
    <scope>NUCLEOTIDE SEQUENCE [LARGE SCALE GENOMIC DNA]</scope>
    <source>
        <strain evidence="7 8">DSM 27651</strain>
    </source>
</reference>
<comment type="catalytic activity">
    <reaction evidence="4">
        <text>a 2'-deoxyadenosine in DNA + S-adenosyl-L-methionine = an N(6)-methyl-2'-deoxyadenosine in DNA + S-adenosyl-L-homocysteine + H(+)</text>
        <dbReference type="Rhea" id="RHEA:15197"/>
        <dbReference type="Rhea" id="RHEA-COMP:12418"/>
        <dbReference type="Rhea" id="RHEA-COMP:12419"/>
        <dbReference type="ChEBI" id="CHEBI:15378"/>
        <dbReference type="ChEBI" id="CHEBI:57856"/>
        <dbReference type="ChEBI" id="CHEBI:59789"/>
        <dbReference type="ChEBI" id="CHEBI:90615"/>
        <dbReference type="ChEBI" id="CHEBI:90616"/>
        <dbReference type="EC" id="2.1.1.72"/>
    </reaction>
</comment>
<dbReference type="Proteomes" id="UP000734218">
    <property type="component" value="Unassembled WGS sequence"/>
</dbReference>
<dbReference type="InterPro" id="IPR011856">
    <property type="entry name" value="tRNA_endonuc-like_dom_sf"/>
</dbReference>
<feature type="domain" description="Restriction endonuclease type IV Mrr" evidence="6">
    <location>
        <begin position="68"/>
        <end position="158"/>
    </location>
</feature>
<evidence type="ECO:0000256" key="4">
    <source>
        <dbReference type="ARBA" id="ARBA00047942"/>
    </source>
</evidence>
<comment type="caution">
    <text evidence="7">The sequence shown here is derived from an EMBL/GenBank/DDBJ whole genome shotgun (WGS) entry which is preliminary data.</text>
</comment>
<dbReference type="EMBL" id="JAATJE010000002">
    <property type="protein sequence ID" value="NJC34639.1"/>
    <property type="molecule type" value="Genomic_DNA"/>
</dbReference>
<evidence type="ECO:0000259" key="6">
    <source>
        <dbReference type="Pfam" id="PF04471"/>
    </source>
</evidence>
<evidence type="ECO:0000256" key="2">
    <source>
        <dbReference type="ARBA" id="ARBA00022603"/>
    </source>
</evidence>
<dbReference type="Gene3D" id="3.40.50.150">
    <property type="entry name" value="Vaccinia Virus protein VP39"/>
    <property type="match status" value="1"/>
</dbReference>
<evidence type="ECO:0000313" key="8">
    <source>
        <dbReference type="Proteomes" id="UP000734218"/>
    </source>
</evidence>
<evidence type="ECO:0000259" key="5">
    <source>
        <dbReference type="Pfam" id="PF01555"/>
    </source>
</evidence>
<dbReference type="SUPFAM" id="SSF53335">
    <property type="entry name" value="S-adenosyl-L-methionine-dependent methyltransferases"/>
    <property type="match status" value="1"/>
</dbReference>
<dbReference type="InterPro" id="IPR002941">
    <property type="entry name" value="DNA_methylase_N4/N6"/>
</dbReference>
<organism evidence="7 8">
    <name type="scientific">Sphingomonas jejuensis</name>
    <dbReference type="NCBI Taxonomy" id="904715"/>
    <lineage>
        <taxon>Bacteria</taxon>
        <taxon>Pseudomonadati</taxon>
        <taxon>Pseudomonadota</taxon>
        <taxon>Alphaproteobacteria</taxon>
        <taxon>Sphingomonadales</taxon>
        <taxon>Sphingomonadaceae</taxon>
        <taxon>Sphingomonas</taxon>
    </lineage>
</organism>
<keyword evidence="8" id="KW-1185">Reference proteome</keyword>
<dbReference type="InterPro" id="IPR007560">
    <property type="entry name" value="Restrct_endonuc_IV_Mrr"/>
</dbReference>
<keyword evidence="2" id="KW-0489">Methyltransferase</keyword>
<dbReference type="Pfam" id="PF01555">
    <property type="entry name" value="N6_N4_Mtase"/>
    <property type="match status" value="1"/>
</dbReference>
<feature type="domain" description="DNA methylase N-4/N-6" evidence="5">
    <location>
        <begin position="2"/>
        <end position="36"/>
    </location>
</feature>
<evidence type="ECO:0000256" key="3">
    <source>
        <dbReference type="ARBA" id="ARBA00022679"/>
    </source>
</evidence>
<evidence type="ECO:0000313" key="7">
    <source>
        <dbReference type="EMBL" id="NJC34639.1"/>
    </source>
</evidence>
<accession>A0ABX0XN20</accession>
<gene>
    <name evidence="7" type="ORF">GGR88_002153</name>
</gene>
<dbReference type="Gene3D" id="3.40.1350.10">
    <property type="match status" value="1"/>
</dbReference>